<feature type="compositionally biased region" description="Polar residues" evidence="1">
    <location>
        <begin position="28"/>
        <end position="39"/>
    </location>
</feature>
<evidence type="ECO:0000313" key="2">
    <source>
        <dbReference type="EMBL" id="CAF0702382.1"/>
    </source>
</evidence>
<organism evidence="2 3">
    <name type="scientific">Candidatus Methylacidithermus pantelleriae</name>
    <dbReference type="NCBI Taxonomy" id="2744239"/>
    <lineage>
        <taxon>Bacteria</taxon>
        <taxon>Pseudomonadati</taxon>
        <taxon>Verrucomicrobiota</taxon>
        <taxon>Methylacidiphilae</taxon>
        <taxon>Methylacidiphilales</taxon>
        <taxon>Methylacidiphilaceae</taxon>
        <taxon>Candidatus Methylacidithermus</taxon>
    </lineage>
</organism>
<evidence type="ECO:0000256" key="1">
    <source>
        <dbReference type="SAM" id="MobiDB-lite"/>
    </source>
</evidence>
<accession>A0A8J2BMK1</accession>
<keyword evidence="3" id="KW-1185">Reference proteome</keyword>
<dbReference type="EMBL" id="CAJNOB010000045">
    <property type="protein sequence ID" value="CAF0702382.1"/>
    <property type="molecule type" value="Genomic_DNA"/>
</dbReference>
<name>A0A8J2BMK1_9BACT</name>
<feature type="region of interest" description="Disordered" evidence="1">
    <location>
        <begin position="26"/>
        <end position="46"/>
    </location>
</feature>
<dbReference type="Proteomes" id="UP000663859">
    <property type="component" value="Unassembled WGS sequence"/>
</dbReference>
<proteinExistence type="predicted"/>
<gene>
    <name evidence="2" type="ORF">MPNT_50056</name>
</gene>
<evidence type="ECO:0000313" key="3">
    <source>
        <dbReference type="Proteomes" id="UP000663859"/>
    </source>
</evidence>
<dbReference type="AlphaFoldDB" id="A0A8J2BMK1"/>
<reference evidence="2" key="1">
    <citation type="submission" date="2021-02" db="EMBL/GenBank/DDBJ databases">
        <authorList>
            <person name="Cremers G."/>
            <person name="Picone N."/>
        </authorList>
    </citation>
    <scope>NUCLEOTIDE SEQUENCE</scope>
    <source>
        <strain evidence="2">PQ17</strain>
    </source>
</reference>
<comment type="caution">
    <text evidence="2">The sequence shown here is derived from an EMBL/GenBank/DDBJ whole genome shotgun (WGS) entry which is preliminary data.</text>
</comment>
<protein>
    <submittedName>
        <fullName evidence="2">Uncharacterized protein</fullName>
    </submittedName>
</protein>
<sequence length="84" mass="8978">MCRTRRILLPFAGDLPELPSSALAAVGQKTTTPQGQESSRACRPPFPPPKVLPVLMAAKFFRPTSAPKTVPDARACLSSLSTRS</sequence>